<dbReference type="SUPFAM" id="SSF56935">
    <property type="entry name" value="Porins"/>
    <property type="match status" value="2"/>
</dbReference>
<dbReference type="InterPro" id="IPR023614">
    <property type="entry name" value="Porin_dom_sf"/>
</dbReference>
<protein>
    <recommendedName>
        <fullName evidence="4">DUF560 domain-containing protein</fullName>
    </recommendedName>
</protein>
<gene>
    <name evidence="2" type="ORF">EZ313_04800</name>
</gene>
<evidence type="ECO:0000313" key="2">
    <source>
        <dbReference type="EMBL" id="TFZ05974.1"/>
    </source>
</evidence>
<evidence type="ECO:0000313" key="3">
    <source>
        <dbReference type="Proteomes" id="UP000298180"/>
    </source>
</evidence>
<comment type="caution">
    <text evidence="2">The sequence shown here is derived from an EMBL/GenBank/DDBJ whole genome shotgun (WGS) entry which is preliminary data.</text>
</comment>
<reference evidence="2 3" key="1">
    <citation type="submission" date="2019-03" db="EMBL/GenBank/DDBJ databases">
        <title>Ramlibacter henchirensis DSM 14656, whole genome shotgun sequence.</title>
        <authorList>
            <person name="Zhang X."/>
            <person name="Feng G."/>
            <person name="Zhu H."/>
        </authorList>
    </citation>
    <scope>NUCLEOTIDE SEQUENCE [LARGE SCALE GENOMIC DNA]</scope>
    <source>
        <strain evidence="2 3">DSM 14656</strain>
    </source>
</reference>
<feature type="region of interest" description="Disordered" evidence="1">
    <location>
        <begin position="60"/>
        <end position="84"/>
    </location>
</feature>
<evidence type="ECO:0008006" key="4">
    <source>
        <dbReference type="Google" id="ProtNLM"/>
    </source>
</evidence>
<proteinExistence type="predicted"/>
<dbReference type="OrthoDB" id="7054961at2"/>
<evidence type="ECO:0000256" key="1">
    <source>
        <dbReference type="SAM" id="MobiDB-lite"/>
    </source>
</evidence>
<dbReference type="Gene3D" id="2.40.160.10">
    <property type="entry name" value="Porin"/>
    <property type="match status" value="1"/>
</dbReference>
<dbReference type="EMBL" id="SMLM01000001">
    <property type="protein sequence ID" value="TFZ05974.1"/>
    <property type="molecule type" value="Genomic_DNA"/>
</dbReference>
<dbReference type="Pfam" id="PF10082">
    <property type="entry name" value="BBP2_2"/>
    <property type="match status" value="1"/>
</dbReference>
<feature type="compositionally biased region" description="Low complexity" evidence="1">
    <location>
        <begin position="68"/>
        <end position="79"/>
    </location>
</feature>
<accession>A0A4Z0C4V7</accession>
<dbReference type="InterPro" id="IPR018759">
    <property type="entry name" value="BBP2_2"/>
</dbReference>
<organism evidence="2 3">
    <name type="scientific">Ramlibacter henchirensis</name>
    <dbReference type="NCBI Taxonomy" id="204072"/>
    <lineage>
        <taxon>Bacteria</taxon>
        <taxon>Pseudomonadati</taxon>
        <taxon>Pseudomonadota</taxon>
        <taxon>Betaproteobacteria</taxon>
        <taxon>Burkholderiales</taxon>
        <taxon>Comamonadaceae</taxon>
        <taxon>Ramlibacter</taxon>
    </lineage>
</organism>
<dbReference type="Proteomes" id="UP000298180">
    <property type="component" value="Unassembled WGS sequence"/>
</dbReference>
<sequence length="470" mass="51387">MSHCPPVGLCVTIPRMSGVWSRLAFLVREHQMKKPSIRPVLSVVAAACLLPAVHAQTTLQSPPGGLGQSAAQPAGQAAGTPMTQSMGTPMTVDMSPAQAISQPYSPVSSAADQREGLQFRARAGVERDDNVLRTNGGEISDTITGLGVGLRYQKRLSQQEIVLDAEYDRYDFDELGTDYNTFNYAAAWRFRFGDRIDGTASADRRQFRDVTSNGLAAAINRRTERNELVEGGYRLGASWRVLAGLQHNKTRSTDPTAFESNLTQTSGRVGLAFEPATGSTAAVRYRRGNGEYDNAPVVTDFDDNEIDVTARWVLSPRTTVEGRLGWLEREHDAAPTRDFDGLVGSAAVSWAITAKTSLTAGYARELGSYLGGTGGHQESDRFFIGPVWRATELITVSLRYDHENRRFEDVTGSADVGREDKFNVGTLGVEWAIRRTISLGAQYRIERRSSNLPAFDYRANVIGLTAKLTI</sequence>
<name>A0A4Z0C4V7_9BURK</name>
<dbReference type="AlphaFoldDB" id="A0A4Z0C4V7"/>
<keyword evidence="3" id="KW-1185">Reference proteome</keyword>